<evidence type="ECO:0000256" key="1">
    <source>
        <dbReference type="SAM" id="MobiDB-lite"/>
    </source>
</evidence>
<sequence length="434" mass="46587">MPPPHTIKAHGKYDLHIGPHIFSNTALYEAHYLPAMDPDSGQEAQLPHDPQVSTSSSYVTPALSAKVQLAAQTNPTLANLLNAVINHTATDEEVKRLGVLIRQLEDISDLGSASNPPPSSTPSVPVRAGSPKPFDLLLEFHEKPSDRWILPRGDVFCERVGVADGAWVRYADVIITMCITPSSPPSEPPPTNQQPSDSPIPEVVSFRFSRVPHSLWELLITWAGGLQKMEESKARLVDLVRAAAPPSYLQHHVPEGELLTELQNATAPSYTMKSIKPIGADSTRAKRKSVSRKPTLVIPDTPPTRAEKPTPAKRRQSLKAKTSAPPTPIACHACGQTDVPLMMGGRYCRTCIDAGKTVADVPQAQAAPRGVITPSSSQPDFVPVSTSHQAVPFTVQHTGSLAQAKTAPSQVATTSSNPTNSYQIPSSKPSTQSS</sequence>
<evidence type="ECO:0000313" key="3">
    <source>
        <dbReference type="Proteomes" id="UP000292082"/>
    </source>
</evidence>
<protein>
    <submittedName>
        <fullName evidence="2">Uncharacterized protein</fullName>
    </submittedName>
</protein>
<dbReference type="EMBL" id="ML145088">
    <property type="protein sequence ID" value="TBU63800.1"/>
    <property type="molecule type" value="Genomic_DNA"/>
</dbReference>
<reference evidence="2 3" key="1">
    <citation type="submission" date="2019-01" db="EMBL/GenBank/DDBJ databases">
        <title>Draft genome sequences of three monokaryotic isolates of the white-rot basidiomycete fungus Dichomitus squalens.</title>
        <authorList>
            <consortium name="DOE Joint Genome Institute"/>
            <person name="Lopez S.C."/>
            <person name="Andreopoulos B."/>
            <person name="Pangilinan J."/>
            <person name="Lipzen A."/>
            <person name="Riley R."/>
            <person name="Ahrendt S."/>
            <person name="Ng V."/>
            <person name="Barry K."/>
            <person name="Daum C."/>
            <person name="Grigoriev I.V."/>
            <person name="Hilden K.S."/>
            <person name="Makela M.R."/>
            <person name="de Vries R.P."/>
        </authorList>
    </citation>
    <scope>NUCLEOTIDE SEQUENCE [LARGE SCALE GENOMIC DNA]</scope>
    <source>
        <strain evidence="2 3">CBS 464.89</strain>
    </source>
</reference>
<keyword evidence="3" id="KW-1185">Reference proteome</keyword>
<feature type="region of interest" description="Disordered" evidence="1">
    <location>
        <begin position="401"/>
        <end position="434"/>
    </location>
</feature>
<feature type="region of interest" description="Disordered" evidence="1">
    <location>
        <begin position="275"/>
        <end position="326"/>
    </location>
</feature>
<organism evidence="2 3">
    <name type="scientific">Dichomitus squalens</name>
    <dbReference type="NCBI Taxonomy" id="114155"/>
    <lineage>
        <taxon>Eukaryota</taxon>
        <taxon>Fungi</taxon>
        <taxon>Dikarya</taxon>
        <taxon>Basidiomycota</taxon>
        <taxon>Agaricomycotina</taxon>
        <taxon>Agaricomycetes</taxon>
        <taxon>Polyporales</taxon>
        <taxon>Polyporaceae</taxon>
        <taxon>Dichomitus</taxon>
    </lineage>
</organism>
<evidence type="ECO:0000313" key="2">
    <source>
        <dbReference type="EMBL" id="TBU63800.1"/>
    </source>
</evidence>
<proteinExistence type="predicted"/>
<feature type="region of interest" description="Disordered" evidence="1">
    <location>
        <begin position="181"/>
        <end position="200"/>
    </location>
</feature>
<name>A0A4Q9Q9C2_9APHY</name>
<feature type="compositionally biased region" description="Pro residues" evidence="1">
    <location>
        <begin position="182"/>
        <end position="192"/>
    </location>
</feature>
<gene>
    <name evidence="2" type="ORF">BD310DRAFT_955368</name>
</gene>
<dbReference type="AlphaFoldDB" id="A0A4Q9Q9C2"/>
<dbReference type="Proteomes" id="UP000292082">
    <property type="component" value="Unassembled WGS sequence"/>
</dbReference>
<accession>A0A4Q9Q9C2</accession>
<feature type="region of interest" description="Disordered" evidence="1">
    <location>
        <begin position="109"/>
        <end position="128"/>
    </location>
</feature>